<dbReference type="Proteomes" id="UP000694865">
    <property type="component" value="Unplaced"/>
</dbReference>
<protein>
    <submittedName>
        <fullName evidence="3">Zinc finger Ran-binding domain-containing protein 2-like</fullName>
    </submittedName>
</protein>
<feature type="compositionally biased region" description="Polar residues" evidence="1">
    <location>
        <begin position="103"/>
        <end position="112"/>
    </location>
</feature>
<evidence type="ECO:0000313" key="3">
    <source>
        <dbReference type="RefSeq" id="XP_006826021.1"/>
    </source>
</evidence>
<feature type="compositionally biased region" description="Low complexity" evidence="1">
    <location>
        <begin position="176"/>
        <end position="188"/>
    </location>
</feature>
<dbReference type="GeneID" id="102808004"/>
<keyword evidence="2" id="KW-1185">Reference proteome</keyword>
<gene>
    <name evidence="3" type="primary">LOC102808004</name>
</gene>
<feature type="compositionally biased region" description="Low complexity" evidence="1">
    <location>
        <begin position="1"/>
        <end position="18"/>
    </location>
</feature>
<evidence type="ECO:0000313" key="2">
    <source>
        <dbReference type="Proteomes" id="UP000694865"/>
    </source>
</evidence>
<feature type="region of interest" description="Disordered" evidence="1">
    <location>
        <begin position="1"/>
        <end position="53"/>
    </location>
</feature>
<evidence type="ECO:0000256" key="1">
    <source>
        <dbReference type="SAM" id="MobiDB-lite"/>
    </source>
</evidence>
<feature type="region of interest" description="Disordered" evidence="1">
    <location>
        <begin position="88"/>
        <end position="213"/>
    </location>
</feature>
<proteinExistence type="predicted"/>
<sequence>MATQTETLEEQVTTGTEENATGDHLDRNSSVSSDDGSESPGKHIGDEKQQVDAEDVCARLENMDLTEEETEELLQEALEINKKLKAELKRQGDGVKSGRSRNKSASTGSNPRPGSGKYVILPPIKPGQSGLSPEQERLYGARLRPHNSNRNPQRSGIGSSRSRERATVSANPGGNRRSSAKTSRSSQSADVKQESRHSKSKQPPEWNDRFSYT</sequence>
<feature type="compositionally biased region" description="Basic and acidic residues" evidence="1">
    <location>
        <begin position="40"/>
        <end position="53"/>
    </location>
</feature>
<accession>A0ABM0N180</accession>
<organism evidence="2 3">
    <name type="scientific">Saccoglossus kowalevskii</name>
    <name type="common">Acorn worm</name>
    <dbReference type="NCBI Taxonomy" id="10224"/>
    <lineage>
        <taxon>Eukaryota</taxon>
        <taxon>Metazoa</taxon>
        <taxon>Hemichordata</taxon>
        <taxon>Enteropneusta</taxon>
        <taxon>Harrimaniidae</taxon>
        <taxon>Saccoglossus</taxon>
    </lineage>
</organism>
<name>A0ABM0N180_SACKO</name>
<reference evidence="3" key="1">
    <citation type="submission" date="2025-08" db="UniProtKB">
        <authorList>
            <consortium name="RefSeq"/>
        </authorList>
    </citation>
    <scope>IDENTIFICATION</scope>
    <source>
        <tissue evidence="3">Testes</tissue>
    </source>
</reference>
<dbReference type="RefSeq" id="XP_006826021.1">
    <property type="nucleotide sequence ID" value="XM_006825958.1"/>
</dbReference>